<protein>
    <submittedName>
        <fullName evidence="1">Uncharacterized protein</fullName>
    </submittedName>
</protein>
<evidence type="ECO:0000313" key="1">
    <source>
        <dbReference type="EMBL" id="QKX58779.1"/>
    </source>
</evidence>
<reference evidence="2" key="1">
    <citation type="submission" date="2020-06" db="EMBL/GenBank/DDBJ databases">
        <title>A chromosome-scale genome assembly of Talaromyces rugulosus W13939.</title>
        <authorList>
            <person name="Wang B."/>
            <person name="Guo L."/>
            <person name="Ye K."/>
            <person name="Wang L."/>
        </authorList>
    </citation>
    <scope>NUCLEOTIDE SEQUENCE [LARGE SCALE GENOMIC DNA]</scope>
    <source>
        <strain evidence="2">W13939</strain>
    </source>
</reference>
<dbReference type="KEGG" id="trg:TRUGW13939_05906"/>
<sequence length="333" mass="37710">MSWKQDELGYFYPGLKDEHSFRLPHLAPARDRRLSPSLFTPLHLIPPHHLVVHRRSRFMRCLSALNIAAFDMASRFAHELVPCSGTEAQAQHDSWKKEQRLLAATEIVANLPGVADKLSSKPQKPTTKMARQVLPSDTERLITSAKRPPTHSNDTPAPKRPLIPGLVAQITASDQQPLEAMMDTEQPLRATTVTDHPSPTTASRRPTSTWMIANYIELALSEMPDHDGVIEVKECLQRMAQGTYAADLPFLDGDDIPMSIRNEWEDTYRSELRHARVWECNELQREVFNIHCKTWLCDHWAIKEENGPSASRSLLKLKGANWAQCVLVMYLAA</sequence>
<name>A0A7H8QXI8_TALRU</name>
<dbReference type="EMBL" id="CP055900">
    <property type="protein sequence ID" value="QKX58779.1"/>
    <property type="molecule type" value="Genomic_DNA"/>
</dbReference>
<dbReference type="RefSeq" id="XP_035344957.1">
    <property type="nucleotide sequence ID" value="XM_035489064.1"/>
</dbReference>
<evidence type="ECO:0000313" key="2">
    <source>
        <dbReference type="Proteomes" id="UP000509510"/>
    </source>
</evidence>
<dbReference type="GeneID" id="55993403"/>
<proteinExistence type="predicted"/>
<dbReference type="Proteomes" id="UP000509510">
    <property type="component" value="Chromosome III"/>
</dbReference>
<organism evidence="1 2">
    <name type="scientific">Talaromyces rugulosus</name>
    <name type="common">Penicillium rugulosum</name>
    <dbReference type="NCBI Taxonomy" id="121627"/>
    <lineage>
        <taxon>Eukaryota</taxon>
        <taxon>Fungi</taxon>
        <taxon>Dikarya</taxon>
        <taxon>Ascomycota</taxon>
        <taxon>Pezizomycotina</taxon>
        <taxon>Eurotiomycetes</taxon>
        <taxon>Eurotiomycetidae</taxon>
        <taxon>Eurotiales</taxon>
        <taxon>Trichocomaceae</taxon>
        <taxon>Talaromyces</taxon>
        <taxon>Talaromyces sect. Islandici</taxon>
    </lineage>
</organism>
<accession>A0A7H8QXI8</accession>
<gene>
    <name evidence="1" type="ORF">TRUGW13939_05906</name>
</gene>
<keyword evidence="2" id="KW-1185">Reference proteome</keyword>
<dbReference type="AlphaFoldDB" id="A0A7H8QXI8"/>